<protein>
    <submittedName>
        <fullName evidence="4">G996 protein</fullName>
    </submittedName>
</protein>
<gene>
    <name evidence="4" type="primary">g996</name>
    <name evidence="4" type="ORF">VP750_LOCUS864</name>
</gene>
<evidence type="ECO:0000256" key="2">
    <source>
        <dbReference type="ARBA" id="ARBA00022801"/>
    </source>
</evidence>
<dbReference type="PANTHER" id="PTHR13994">
    <property type="entry name" value="NUDIX HYDROLASE RELATED"/>
    <property type="match status" value="1"/>
</dbReference>
<sequence>MNKTEILAGTHDRYDGIQIDPDGLPSDPSEFTTRLTESLLEWQRQQRRGIWLKLPTSKAGLLLEPALQQGFTFHHAEKSYIQLTRWLPSTEDKLPANASHQAGVGCFVLNERQEVLMVQEGSGPLKGKGVWKMVTGLVDAGEDITAAAEREVLEETGVRASFDAVLAFRQAHGFAFGKSDFFFVVALRPEPGQDKLVPQEDELEAATWMPLEEYAAIPFHKERPLLRQIMECCMAYAKGTYKGMQGVKLNNGHSDPWPSREDLLVFGKDLTPPTAML</sequence>
<evidence type="ECO:0000256" key="1">
    <source>
        <dbReference type="ARBA" id="ARBA00005582"/>
    </source>
</evidence>
<reference evidence="4 5" key="1">
    <citation type="submission" date="2024-06" db="EMBL/GenBank/DDBJ databases">
        <authorList>
            <person name="Kraege A."/>
            <person name="Thomma B."/>
        </authorList>
    </citation>
    <scope>NUCLEOTIDE SEQUENCE [LARGE SCALE GENOMIC DNA]</scope>
</reference>
<dbReference type="PROSITE" id="PS00893">
    <property type="entry name" value="NUDIX_BOX"/>
    <property type="match status" value="1"/>
</dbReference>
<dbReference type="InterPro" id="IPR015797">
    <property type="entry name" value="NUDIX_hydrolase-like_dom_sf"/>
</dbReference>
<name>A0ABP1FGZ6_9CHLO</name>
<dbReference type="InterPro" id="IPR003293">
    <property type="entry name" value="Nudix_hydrolase6-like"/>
</dbReference>
<dbReference type="InterPro" id="IPR020084">
    <property type="entry name" value="NUDIX_hydrolase_CS"/>
</dbReference>
<evidence type="ECO:0000313" key="4">
    <source>
        <dbReference type="EMBL" id="CAL5219205.1"/>
    </source>
</evidence>
<dbReference type="EMBL" id="CAXHTA020000002">
    <property type="protein sequence ID" value="CAL5219205.1"/>
    <property type="molecule type" value="Genomic_DNA"/>
</dbReference>
<evidence type="ECO:0000259" key="3">
    <source>
        <dbReference type="PROSITE" id="PS51462"/>
    </source>
</evidence>
<evidence type="ECO:0000313" key="5">
    <source>
        <dbReference type="Proteomes" id="UP001497392"/>
    </source>
</evidence>
<dbReference type="Pfam" id="PF00293">
    <property type="entry name" value="NUDIX"/>
    <property type="match status" value="1"/>
</dbReference>
<dbReference type="SUPFAM" id="SSF55811">
    <property type="entry name" value="Nudix"/>
    <property type="match status" value="1"/>
</dbReference>
<keyword evidence="5" id="KW-1185">Reference proteome</keyword>
<comment type="caution">
    <text evidence="4">The sequence shown here is derived from an EMBL/GenBank/DDBJ whole genome shotgun (WGS) entry which is preliminary data.</text>
</comment>
<dbReference type="Gene3D" id="3.40.630.30">
    <property type="match status" value="1"/>
</dbReference>
<dbReference type="PANTHER" id="PTHR13994:SF13">
    <property type="entry name" value="FI03680P"/>
    <property type="match status" value="1"/>
</dbReference>
<proteinExistence type="inferred from homology"/>
<dbReference type="PRINTS" id="PR01356">
    <property type="entry name" value="GFGPROTEIN"/>
</dbReference>
<dbReference type="Pfam" id="PF18290">
    <property type="entry name" value="Nudix_hydro"/>
    <property type="match status" value="1"/>
</dbReference>
<dbReference type="InterPro" id="IPR000086">
    <property type="entry name" value="NUDIX_hydrolase_dom"/>
</dbReference>
<dbReference type="Gene3D" id="3.90.79.10">
    <property type="entry name" value="Nucleoside Triphosphate Pyrophosphohydrolase"/>
    <property type="match status" value="1"/>
</dbReference>
<dbReference type="CDD" id="cd04670">
    <property type="entry name" value="NUDIX_ASFGF2_Nudt6"/>
    <property type="match status" value="1"/>
</dbReference>
<dbReference type="PROSITE" id="PS51462">
    <property type="entry name" value="NUDIX"/>
    <property type="match status" value="1"/>
</dbReference>
<dbReference type="Proteomes" id="UP001497392">
    <property type="component" value="Unassembled WGS sequence"/>
</dbReference>
<accession>A0ABP1FGZ6</accession>
<comment type="similarity">
    <text evidence="1">Belongs to the Nudix hydrolase family.</text>
</comment>
<organism evidence="4 5">
    <name type="scientific">Coccomyxa viridis</name>
    <dbReference type="NCBI Taxonomy" id="1274662"/>
    <lineage>
        <taxon>Eukaryota</taxon>
        <taxon>Viridiplantae</taxon>
        <taxon>Chlorophyta</taxon>
        <taxon>core chlorophytes</taxon>
        <taxon>Trebouxiophyceae</taxon>
        <taxon>Trebouxiophyceae incertae sedis</taxon>
        <taxon>Coccomyxaceae</taxon>
        <taxon>Coccomyxa</taxon>
    </lineage>
</organism>
<dbReference type="InterPro" id="IPR040618">
    <property type="entry name" value="Pre-Nudix"/>
</dbReference>
<feature type="domain" description="Nudix hydrolase" evidence="3">
    <location>
        <begin position="99"/>
        <end position="230"/>
    </location>
</feature>
<keyword evidence="2" id="KW-0378">Hydrolase</keyword>